<protein>
    <submittedName>
        <fullName evidence="1">Uncharacterized protein</fullName>
    </submittedName>
</protein>
<dbReference type="Proteomes" id="UP001178461">
    <property type="component" value="Chromosome 3"/>
</dbReference>
<proteinExistence type="predicted"/>
<evidence type="ECO:0000313" key="1">
    <source>
        <dbReference type="EMBL" id="CAI5770343.1"/>
    </source>
</evidence>
<organism evidence="1 2">
    <name type="scientific">Podarcis lilfordi</name>
    <name type="common">Lilford's wall lizard</name>
    <dbReference type="NCBI Taxonomy" id="74358"/>
    <lineage>
        <taxon>Eukaryota</taxon>
        <taxon>Metazoa</taxon>
        <taxon>Chordata</taxon>
        <taxon>Craniata</taxon>
        <taxon>Vertebrata</taxon>
        <taxon>Euteleostomi</taxon>
        <taxon>Lepidosauria</taxon>
        <taxon>Squamata</taxon>
        <taxon>Bifurcata</taxon>
        <taxon>Unidentata</taxon>
        <taxon>Episquamata</taxon>
        <taxon>Laterata</taxon>
        <taxon>Lacertibaenia</taxon>
        <taxon>Lacertidae</taxon>
        <taxon>Podarcis</taxon>
    </lineage>
</organism>
<reference evidence="1" key="1">
    <citation type="submission" date="2022-12" db="EMBL/GenBank/DDBJ databases">
        <authorList>
            <person name="Alioto T."/>
            <person name="Alioto T."/>
            <person name="Gomez Garrido J."/>
        </authorList>
    </citation>
    <scope>NUCLEOTIDE SEQUENCE</scope>
</reference>
<sequence length="67" mass="7276">MKGAEGRVSPGDFKQLVRAVSALRTLEAPFSDCIGGSYFQCRGLKTSILHFFYESKSLETTSSKLGA</sequence>
<accession>A0AA35K4U2</accession>
<dbReference type="EMBL" id="OX395128">
    <property type="protein sequence ID" value="CAI5770343.1"/>
    <property type="molecule type" value="Genomic_DNA"/>
</dbReference>
<name>A0AA35K4U2_9SAUR</name>
<evidence type="ECO:0000313" key="2">
    <source>
        <dbReference type="Proteomes" id="UP001178461"/>
    </source>
</evidence>
<dbReference type="AlphaFoldDB" id="A0AA35K4U2"/>
<keyword evidence="2" id="KW-1185">Reference proteome</keyword>
<gene>
    <name evidence="1" type="ORF">PODLI_1B034197</name>
</gene>